<keyword evidence="14" id="KW-1185">Reference proteome</keyword>
<dbReference type="GO" id="GO:0004565">
    <property type="term" value="F:beta-galactosidase activity"/>
    <property type="evidence" value="ECO:0007669"/>
    <property type="project" value="UniProtKB-EC"/>
</dbReference>
<dbReference type="Gene3D" id="3.20.20.80">
    <property type="entry name" value="Glycosidases"/>
    <property type="match status" value="1"/>
</dbReference>
<proteinExistence type="inferred from homology"/>
<comment type="catalytic activity">
    <reaction evidence="1 6">
        <text>Hydrolysis of terminal non-reducing beta-D-galactose residues in beta-D-galactosides.</text>
        <dbReference type="EC" id="3.2.1.23"/>
    </reaction>
</comment>
<feature type="binding site" evidence="9">
    <location>
        <position position="162"/>
    </location>
    <ligand>
        <name>Zn(2+)</name>
        <dbReference type="ChEBI" id="CHEBI:29105"/>
    </ligand>
</feature>
<dbReference type="Pfam" id="PF08532">
    <property type="entry name" value="Glyco_hydro_42M"/>
    <property type="match status" value="1"/>
</dbReference>
<evidence type="ECO:0000256" key="8">
    <source>
        <dbReference type="PIRSR" id="PIRSR001084-2"/>
    </source>
</evidence>
<dbReference type="Pfam" id="PF08533">
    <property type="entry name" value="Glyco_hydro_42C"/>
    <property type="match status" value="1"/>
</dbReference>
<evidence type="ECO:0000313" key="13">
    <source>
        <dbReference type="EMBL" id="QSB16406.1"/>
    </source>
</evidence>
<feature type="domain" description="Beta-galactosidase trimerisation" evidence="11">
    <location>
        <begin position="397"/>
        <end position="598"/>
    </location>
</feature>
<keyword evidence="4 6" id="KW-0378">Hydrolase</keyword>
<dbReference type="EMBL" id="CP070499">
    <property type="protein sequence ID" value="QSB16406.1"/>
    <property type="molecule type" value="Genomic_DNA"/>
</dbReference>
<feature type="binding site" evidence="8">
    <location>
        <position position="116"/>
    </location>
    <ligand>
        <name>substrate</name>
    </ligand>
</feature>
<dbReference type="PANTHER" id="PTHR36447:SF1">
    <property type="entry name" value="BETA-GALACTOSIDASE GANA"/>
    <property type="match status" value="1"/>
</dbReference>
<dbReference type="InterPro" id="IPR013780">
    <property type="entry name" value="Glyco_hydro_b"/>
</dbReference>
<dbReference type="Proteomes" id="UP000662857">
    <property type="component" value="Chromosome"/>
</dbReference>
<dbReference type="Gene3D" id="3.40.50.880">
    <property type="match status" value="1"/>
</dbReference>
<dbReference type="InterPro" id="IPR029062">
    <property type="entry name" value="Class_I_gatase-like"/>
</dbReference>
<evidence type="ECO:0000256" key="5">
    <source>
        <dbReference type="ARBA" id="ARBA00023295"/>
    </source>
</evidence>
<feature type="domain" description="Beta-galactosidase C-terminal" evidence="12">
    <location>
        <begin position="606"/>
        <end position="660"/>
    </location>
</feature>
<dbReference type="InterPro" id="IPR013739">
    <property type="entry name" value="Beta_galactosidase_C"/>
</dbReference>
<accession>A0A895YNW9</accession>
<name>A0A895YNW9_9ACTN</name>
<feature type="domain" description="Glycoside hydrolase family 42 N-terminal" evidence="10">
    <location>
        <begin position="19"/>
        <end position="384"/>
    </location>
</feature>
<feature type="binding site" evidence="9">
    <location>
        <position position="120"/>
    </location>
    <ligand>
        <name>Zn(2+)</name>
        <dbReference type="ChEBI" id="CHEBI:29105"/>
    </ligand>
</feature>
<dbReference type="GO" id="GO:0006012">
    <property type="term" value="P:galactose metabolic process"/>
    <property type="evidence" value="ECO:0007669"/>
    <property type="project" value="InterPro"/>
</dbReference>
<feature type="binding site" evidence="8">
    <location>
        <position position="154"/>
    </location>
    <ligand>
        <name>substrate</name>
    </ligand>
</feature>
<dbReference type="GO" id="GO:0046872">
    <property type="term" value="F:metal ion binding"/>
    <property type="evidence" value="ECO:0007669"/>
    <property type="project" value="UniProtKB-KW"/>
</dbReference>
<dbReference type="KEGG" id="nhy:JQS43_09060"/>
<evidence type="ECO:0000259" key="10">
    <source>
        <dbReference type="Pfam" id="PF02449"/>
    </source>
</evidence>
<dbReference type="SUPFAM" id="SSF52317">
    <property type="entry name" value="Class I glutamine amidotransferase-like"/>
    <property type="match status" value="1"/>
</dbReference>
<dbReference type="InterPro" id="IPR013738">
    <property type="entry name" value="Beta_galactosidase_Trimer"/>
</dbReference>
<dbReference type="SUPFAM" id="SSF51445">
    <property type="entry name" value="(Trans)glycosidases"/>
    <property type="match status" value="1"/>
</dbReference>
<keyword evidence="9" id="KW-0862">Zinc</keyword>
<reference evidence="13" key="1">
    <citation type="submission" date="2021-02" db="EMBL/GenBank/DDBJ databases">
        <title>Natrosporangium hydrolyticum gen. nov., sp. nov, a haloalkaliphilic actinobacterium from a soda solonchak soil.</title>
        <authorList>
            <person name="Sorokin D.Y."/>
            <person name="Khijniak T.V."/>
            <person name="Zakharycheva A.P."/>
            <person name="Boueva O.V."/>
            <person name="Ariskina E.V."/>
            <person name="Hahnke R.L."/>
            <person name="Bunk B."/>
            <person name="Sproer C."/>
            <person name="Schumann P."/>
            <person name="Evtushenko L.I."/>
            <person name="Kublanov I.V."/>
        </authorList>
    </citation>
    <scope>NUCLEOTIDE SEQUENCE</scope>
    <source>
        <strain evidence="13">DSM 106523</strain>
    </source>
</reference>
<organism evidence="13 14">
    <name type="scientific">Natronosporangium hydrolyticum</name>
    <dbReference type="NCBI Taxonomy" id="2811111"/>
    <lineage>
        <taxon>Bacteria</taxon>
        <taxon>Bacillati</taxon>
        <taxon>Actinomycetota</taxon>
        <taxon>Actinomycetes</taxon>
        <taxon>Micromonosporales</taxon>
        <taxon>Micromonosporaceae</taxon>
        <taxon>Natronosporangium</taxon>
    </lineage>
</organism>
<dbReference type="InterPro" id="IPR017853">
    <property type="entry name" value="GH"/>
</dbReference>
<dbReference type="GO" id="GO:0009341">
    <property type="term" value="C:beta-galactosidase complex"/>
    <property type="evidence" value="ECO:0007669"/>
    <property type="project" value="InterPro"/>
</dbReference>
<evidence type="ECO:0000259" key="11">
    <source>
        <dbReference type="Pfam" id="PF08532"/>
    </source>
</evidence>
<evidence type="ECO:0000259" key="12">
    <source>
        <dbReference type="Pfam" id="PF08533"/>
    </source>
</evidence>
<keyword evidence="9" id="KW-0479">Metal-binding</keyword>
<evidence type="ECO:0000256" key="3">
    <source>
        <dbReference type="ARBA" id="ARBA00012756"/>
    </source>
</evidence>
<comment type="similarity">
    <text evidence="2 6">Belongs to the glycosyl hydrolase 42 family.</text>
</comment>
<gene>
    <name evidence="13" type="ORF">JQS43_09060</name>
</gene>
<dbReference type="PANTHER" id="PTHR36447">
    <property type="entry name" value="BETA-GALACTOSIDASE GANA"/>
    <property type="match status" value="1"/>
</dbReference>
<dbReference type="RefSeq" id="WP_239678622.1">
    <property type="nucleotide sequence ID" value="NZ_CP070499.1"/>
</dbReference>
<dbReference type="PIRSF" id="PIRSF001084">
    <property type="entry name" value="B-galactosidase"/>
    <property type="match status" value="1"/>
</dbReference>
<sequence>MRGQKHWPATGDRWCFGGDWNPEQWPEPVWREDVSLMREAGVNLVSVGVFSWSWLEPEPGRYTFDWLDRALELLHTTGIRANLATPTASPPPWFSLAHPDALPVRADGVRLRHGSRDTYCVAAPAYRSAARSIAQRLADRYADHPALAMWHIHNEYGTGCHCDHAAVGFRAWLAARYGDLTALNDAWGTAFWGQHYSDWAQIEPPRATQYLSNPHQLLDFRRYLSDELLAACCEQRDLLRRANPDAPVTTNFPVGAWVPVDHRRWAAELDLVALDAYPEGVGIEAEQQTALLADLARHWAGGRPWLLMEQSPGGLGEHGVQVSKAPGRMARLSTSHLARGSRGVMFFQWRASAAGAEQYHSAMVPHAGPASRIFAEVRELGALLPRLAEAEVGAVQAEVGIGWDAASWWALQAPHLPSPELDYWAALSRAHAALWTEQVTTDFADLAGDLRGYRLILIPSHYLASDAVIETVRNYVAGGGHLVVWYFSGVADQAGRVRLGGYPGAFREVLGVRVTEFQPLPAATNVALTGGTEATRWSELVQLTGAQPVLRYASGPLTGEPAVTRHRYGEGTAWYVSTELSDDTYHELVRAALAAAGVDRGGAPPGVEVVERRADQQRWRFLLNHTDGPATVPADGVDLVTGATVTGAVTIPAGGLAVVRSDGS</sequence>
<dbReference type="Pfam" id="PF02449">
    <property type="entry name" value="Glyco_hydro_42"/>
    <property type="match status" value="1"/>
</dbReference>
<evidence type="ECO:0000256" key="4">
    <source>
        <dbReference type="ARBA" id="ARBA00022801"/>
    </source>
</evidence>
<dbReference type="CDD" id="cd03143">
    <property type="entry name" value="A4_beta-galactosidase_middle_domain"/>
    <property type="match status" value="1"/>
</dbReference>
<dbReference type="AlphaFoldDB" id="A0A895YNW9"/>
<dbReference type="InterPro" id="IPR013529">
    <property type="entry name" value="Glyco_hydro_42_N"/>
</dbReference>
<dbReference type="Gene3D" id="2.60.40.1180">
    <property type="entry name" value="Golgi alpha-mannosidase II"/>
    <property type="match status" value="1"/>
</dbReference>
<feature type="active site" description="Proton donor" evidence="7">
    <location>
        <position position="155"/>
    </location>
</feature>
<keyword evidence="5 6" id="KW-0326">Glycosidase</keyword>
<evidence type="ECO:0000313" key="14">
    <source>
        <dbReference type="Proteomes" id="UP000662857"/>
    </source>
</evidence>
<evidence type="ECO:0000256" key="9">
    <source>
        <dbReference type="PIRSR" id="PIRSR001084-3"/>
    </source>
</evidence>
<evidence type="ECO:0000256" key="2">
    <source>
        <dbReference type="ARBA" id="ARBA00005940"/>
    </source>
</evidence>
<feature type="active site" description="Nucleophile" evidence="7">
    <location>
        <position position="309"/>
    </location>
</feature>
<dbReference type="InterPro" id="IPR003476">
    <property type="entry name" value="Glyco_hydro_42"/>
</dbReference>
<feature type="binding site" evidence="9">
    <location>
        <position position="160"/>
    </location>
    <ligand>
        <name>Zn(2+)</name>
        <dbReference type="ChEBI" id="CHEBI:29105"/>
    </ligand>
</feature>
<dbReference type="EC" id="3.2.1.23" evidence="3 6"/>
<evidence type="ECO:0000256" key="6">
    <source>
        <dbReference type="PIRNR" id="PIRNR001084"/>
    </source>
</evidence>
<protein>
    <recommendedName>
        <fullName evidence="3 6">Beta-galactosidase</fullName>
        <shortName evidence="6">Beta-gal</shortName>
        <ecNumber evidence="3 6">3.2.1.23</ecNumber>
    </recommendedName>
</protein>
<evidence type="ECO:0000256" key="7">
    <source>
        <dbReference type="PIRSR" id="PIRSR001084-1"/>
    </source>
</evidence>
<evidence type="ECO:0000256" key="1">
    <source>
        <dbReference type="ARBA" id="ARBA00001412"/>
    </source>
</evidence>